<dbReference type="InterPro" id="IPR001647">
    <property type="entry name" value="HTH_TetR"/>
</dbReference>
<dbReference type="InterPro" id="IPR009057">
    <property type="entry name" value="Homeodomain-like_sf"/>
</dbReference>
<gene>
    <name evidence="7" type="ORF">QWZ18_09400</name>
</gene>
<proteinExistence type="predicted"/>
<dbReference type="SUPFAM" id="SSF46689">
    <property type="entry name" value="Homeodomain-like"/>
    <property type="match status" value="1"/>
</dbReference>
<dbReference type="InterPro" id="IPR036271">
    <property type="entry name" value="Tet_transcr_reg_TetR-rel_C_sf"/>
</dbReference>
<dbReference type="Proteomes" id="UP001244297">
    <property type="component" value="Unassembled WGS sequence"/>
</dbReference>
<evidence type="ECO:0000259" key="6">
    <source>
        <dbReference type="PROSITE" id="PS50977"/>
    </source>
</evidence>
<keyword evidence="1" id="KW-0805">Transcription regulation</keyword>
<evidence type="ECO:0000256" key="1">
    <source>
        <dbReference type="ARBA" id="ARBA00023015"/>
    </source>
</evidence>
<keyword evidence="2 4" id="KW-0238">DNA-binding</keyword>
<dbReference type="SUPFAM" id="SSF48498">
    <property type="entry name" value="Tetracyclin repressor-like, C-terminal domain"/>
    <property type="match status" value="1"/>
</dbReference>
<dbReference type="InterPro" id="IPR050109">
    <property type="entry name" value="HTH-type_TetR-like_transc_reg"/>
</dbReference>
<dbReference type="Pfam" id="PF00440">
    <property type="entry name" value="TetR_N"/>
    <property type="match status" value="1"/>
</dbReference>
<dbReference type="PROSITE" id="PS50977">
    <property type="entry name" value="HTH_TETR_2"/>
    <property type="match status" value="1"/>
</dbReference>
<name>A0ABT8AM43_9HYPH</name>
<keyword evidence="8" id="KW-1185">Reference proteome</keyword>
<dbReference type="Gene3D" id="1.10.357.10">
    <property type="entry name" value="Tetracycline Repressor, domain 2"/>
    <property type="match status" value="1"/>
</dbReference>
<evidence type="ECO:0000256" key="3">
    <source>
        <dbReference type="ARBA" id="ARBA00023163"/>
    </source>
</evidence>
<keyword evidence="3" id="KW-0804">Transcription</keyword>
<dbReference type="EMBL" id="JAUFPT010000024">
    <property type="protein sequence ID" value="MDN3570840.1"/>
    <property type="molecule type" value="Genomic_DNA"/>
</dbReference>
<evidence type="ECO:0000256" key="5">
    <source>
        <dbReference type="SAM" id="MobiDB-lite"/>
    </source>
</evidence>
<evidence type="ECO:0000256" key="4">
    <source>
        <dbReference type="PROSITE-ProRule" id="PRU00335"/>
    </source>
</evidence>
<comment type="caution">
    <text evidence="7">The sequence shown here is derived from an EMBL/GenBank/DDBJ whole genome shotgun (WGS) entry which is preliminary data.</text>
</comment>
<feature type="domain" description="HTH tetR-type" evidence="6">
    <location>
        <begin position="20"/>
        <end position="80"/>
    </location>
</feature>
<reference evidence="8" key="1">
    <citation type="journal article" date="2019" name="Int. J. Syst. Evol. Microbiol.">
        <title>The Global Catalogue of Microorganisms (GCM) 10K type strain sequencing project: providing services to taxonomists for standard genome sequencing and annotation.</title>
        <authorList>
            <consortium name="The Broad Institute Genomics Platform"/>
            <consortium name="The Broad Institute Genome Sequencing Center for Infectious Disease"/>
            <person name="Wu L."/>
            <person name="Ma J."/>
        </authorList>
    </citation>
    <scope>NUCLEOTIDE SEQUENCE [LARGE SCALE GENOMIC DNA]</scope>
    <source>
        <strain evidence="8">CECT 7806</strain>
    </source>
</reference>
<sequence length="218" mass="22574">MNGVQKKVRGRPRKGQTDRAADRRALIDAAVTILNAGGAGALTARAVAERAGTAVGSVYTQFDSLELLRLEASAVTMHRLRDALAAALAACPAVGTADRLLCLADAYLAFAAANHPAWAAIFERRTVAAPDAVQADIAVLFGILEDVLRDGGRLAEAEIPVMARALWSSVHGMAYLADLGSLGPLGVDDVRPMIDALVRAAVRGFPGGEGSGAHQGGR</sequence>
<organism evidence="7 8">
    <name type="scientific">Methylobacterium longum</name>
    <dbReference type="NCBI Taxonomy" id="767694"/>
    <lineage>
        <taxon>Bacteria</taxon>
        <taxon>Pseudomonadati</taxon>
        <taxon>Pseudomonadota</taxon>
        <taxon>Alphaproteobacteria</taxon>
        <taxon>Hyphomicrobiales</taxon>
        <taxon>Methylobacteriaceae</taxon>
        <taxon>Methylobacterium</taxon>
    </lineage>
</organism>
<dbReference type="Pfam" id="PF13305">
    <property type="entry name" value="TetR_C_33"/>
    <property type="match status" value="1"/>
</dbReference>
<feature type="region of interest" description="Disordered" evidence="5">
    <location>
        <begin position="1"/>
        <end position="20"/>
    </location>
</feature>
<feature type="compositionally biased region" description="Basic residues" evidence="5">
    <location>
        <begin position="1"/>
        <end position="14"/>
    </location>
</feature>
<evidence type="ECO:0000256" key="2">
    <source>
        <dbReference type="ARBA" id="ARBA00023125"/>
    </source>
</evidence>
<dbReference type="RefSeq" id="WP_238291290.1">
    <property type="nucleotide sequence ID" value="NZ_BPQS01000035.1"/>
</dbReference>
<accession>A0ABT8AM43</accession>
<feature type="DNA-binding region" description="H-T-H motif" evidence="4">
    <location>
        <begin position="43"/>
        <end position="62"/>
    </location>
</feature>
<dbReference type="PANTHER" id="PTHR30055">
    <property type="entry name" value="HTH-TYPE TRANSCRIPTIONAL REGULATOR RUTR"/>
    <property type="match status" value="1"/>
</dbReference>
<protein>
    <submittedName>
        <fullName evidence="7">TetR/AcrR family transcriptional regulator</fullName>
    </submittedName>
</protein>
<dbReference type="PANTHER" id="PTHR30055:SF234">
    <property type="entry name" value="HTH-TYPE TRANSCRIPTIONAL REGULATOR BETI"/>
    <property type="match status" value="1"/>
</dbReference>
<evidence type="ECO:0000313" key="8">
    <source>
        <dbReference type="Proteomes" id="UP001244297"/>
    </source>
</evidence>
<evidence type="ECO:0000313" key="7">
    <source>
        <dbReference type="EMBL" id="MDN3570840.1"/>
    </source>
</evidence>
<dbReference type="InterPro" id="IPR025996">
    <property type="entry name" value="MT1864/Rv1816-like_C"/>
</dbReference>